<evidence type="ECO:0000256" key="1">
    <source>
        <dbReference type="ARBA" id="ARBA00022723"/>
    </source>
</evidence>
<name>A0ABC8U354_9AQUA</name>
<evidence type="ECO:0000256" key="2">
    <source>
        <dbReference type="ARBA" id="ARBA00023004"/>
    </source>
</evidence>
<dbReference type="SUPFAM" id="SSF48264">
    <property type="entry name" value="Cytochrome P450"/>
    <property type="match status" value="1"/>
</dbReference>
<comment type="caution">
    <text evidence="4">The sequence shown here is derived from an EMBL/GenBank/DDBJ whole genome shotgun (WGS) entry which is preliminary data.</text>
</comment>
<keyword evidence="5" id="KW-1185">Reference proteome</keyword>
<reference evidence="4 5" key="1">
    <citation type="submission" date="2024-02" db="EMBL/GenBank/DDBJ databases">
        <authorList>
            <person name="Vignale AGUSTIN F."/>
            <person name="Sosa J E."/>
            <person name="Modenutti C."/>
        </authorList>
    </citation>
    <scope>NUCLEOTIDE SEQUENCE [LARGE SCALE GENOMIC DNA]</scope>
</reference>
<evidence type="ECO:0000313" key="4">
    <source>
        <dbReference type="EMBL" id="CAK9176200.1"/>
    </source>
</evidence>
<feature type="chain" id="PRO_5044785084" description="Cytochrome P450" evidence="3">
    <location>
        <begin position="26"/>
        <end position="248"/>
    </location>
</feature>
<dbReference type="EMBL" id="CAUOFW020006769">
    <property type="protein sequence ID" value="CAK9176200.1"/>
    <property type="molecule type" value="Genomic_DNA"/>
</dbReference>
<dbReference type="InterPro" id="IPR036396">
    <property type="entry name" value="Cyt_P450_sf"/>
</dbReference>
<evidence type="ECO:0000256" key="3">
    <source>
        <dbReference type="SAM" id="SignalP"/>
    </source>
</evidence>
<sequence>MEPLIYLTSLLLILSLFLLVTKRSPKNLPPGSMGLPIIGQSLSFLQAMRANKGEQWLQERIKKYGPISKLNLFGTPTVFLHGQAANKFIYTCDDNTLVSRQPVSVRRICGDRNIFELTGNDHKCIRAAIGSFLKVEVLKKYVGKMDKEIRMHLHMHWHGKEEVKVMPKMKTLTFNIICSLILGIEQEPRRDVLAELFQEMMEGMLSVPVNFPFTRFNRSLRAAAKTRAIIMDLIAEKRMALQEKRASP</sequence>
<evidence type="ECO:0008006" key="6">
    <source>
        <dbReference type="Google" id="ProtNLM"/>
    </source>
</evidence>
<gene>
    <name evidence="4" type="ORF">ILEXP_LOCUS46036</name>
</gene>
<keyword evidence="1" id="KW-0479">Metal-binding</keyword>
<dbReference type="InterPro" id="IPR001128">
    <property type="entry name" value="Cyt_P450"/>
</dbReference>
<evidence type="ECO:0000313" key="5">
    <source>
        <dbReference type="Proteomes" id="UP001642360"/>
    </source>
</evidence>
<dbReference type="GO" id="GO:0046872">
    <property type="term" value="F:metal ion binding"/>
    <property type="evidence" value="ECO:0007669"/>
    <property type="project" value="UniProtKB-KW"/>
</dbReference>
<keyword evidence="2" id="KW-0408">Iron</keyword>
<proteinExistence type="predicted"/>
<keyword evidence="3" id="KW-0732">Signal</keyword>
<protein>
    <recommendedName>
        <fullName evidence="6">Cytochrome P450</fullName>
    </recommendedName>
</protein>
<dbReference type="PANTHER" id="PTHR24286:SF217">
    <property type="entry name" value="OS07G0520300 PROTEIN"/>
    <property type="match status" value="1"/>
</dbReference>
<accession>A0ABC8U354</accession>
<dbReference type="AlphaFoldDB" id="A0ABC8U354"/>
<dbReference type="PANTHER" id="PTHR24286">
    <property type="entry name" value="CYTOCHROME P450 26"/>
    <property type="match status" value="1"/>
</dbReference>
<feature type="signal peptide" evidence="3">
    <location>
        <begin position="1"/>
        <end position="25"/>
    </location>
</feature>
<dbReference type="Proteomes" id="UP001642360">
    <property type="component" value="Unassembled WGS sequence"/>
</dbReference>
<organism evidence="4 5">
    <name type="scientific">Ilex paraguariensis</name>
    <name type="common">yerba mate</name>
    <dbReference type="NCBI Taxonomy" id="185542"/>
    <lineage>
        <taxon>Eukaryota</taxon>
        <taxon>Viridiplantae</taxon>
        <taxon>Streptophyta</taxon>
        <taxon>Embryophyta</taxon>
        <taxon>Tracheophyta</taxon>
        <taxon>Spermatophyta</taxon>
        <taxon>Magnoliopsida</taxon>
        <taxon>eudicotyledons</taxon>
        <taxon>Gunneridae</taxon>
        <taxon>Pentapetalae</taxon>
        <taxon>asterids</taxon>
        <taxon>campanulids</taxon>
        <taxon>Aquifoliales</taxon>
        <taxon>Aquifoliaceae</taxon>
        <taxon>Ilex</taxon>
    </lineage>
</organism>
<dbReference type="Pfam" id="PF00067">
    <property type="entry name" value="p450"/>
    <property type="match status" value="1"/>
</dbReference>
<dbReference type="Gene3D" id="1.10.630.10">
    <property type="entry name" value="Cytochrome P450"/>
    <property type="match status" value="1"/>
</dbReference>